<dbReference type="SMART" id="SM01022">
    <property type="entry name" value="ASCH"/>
    <property type="match status" value="1"/>
</dbReference>
<dbReference type="Pfam" id="PF04266">
    <property type="entry name" value="ASCH"/>
    <property type="match status" value="1"/>
</dbReference>
<proteinExistence type="predicted"/>
<accession>A0A1T4YUI7</accession>
<dbReference type="InterPro" id="IPR015947">
    <property type="entry name" value="PUA-like_sf"/>
</dbReference>
<dbReference type="EMBL" id="LT796768">
    <property type="protein sequence ID" value="SKB04895.1"/>
    <property type="molecule type" value="Genomic_DNA"/>
</dbReference>
<name>A0A1T4YUI7_9ACTN</name>
<dbReference type="STRING" id="1736691.SAMN06295964_0743"/>
<dbReference type="RefSeq" id="WP_153302866.1">
    <property type="nucleotide sequence ID" value="NZ_LT796768.1"/>
</dbReference>
<evidence type="ECO:0000313" key="2">
    <source>
        <dbReference type="EMBL" id="SKB04895.1"/>
    </source>
</evidence>
<reference evidence="3" key="1">
    <citation type="submission" date="2017-02" db="EMBL/GenBank/DDBJ databases">
        <authorList>
            <person name="Varghese N."/>
            <person name="Submissions S."/>
        </authorList>
    </citation>
    <scope>NUCLEOTIDE SEQUENCE [LARGE SCALE GENOMIC DNA]</scope>
    <source>
        <strain evidence="3">9H-4</strain>
    </source>
</reference>
<protein>
    <submittedName>
        <fullName evidence="2">Uncharacterized protein YhfF</fullName>
    </submittedName>
</protein>
<evidence type="ECO:0000313" key="3">
    <source>
        <dbReference type="Proteomes" id="UP000191040"/>
    </source>
</evidence>
<feature type="domain" description="ASCH" evidence="1">
    <location>
        <begin position="26"/>
        <end position="141"/>
    </location>
</feature>
<dbReference type="InterPro" id="IPR007374">
    <property type="entry name" value="ASCH_domain"/>
</dbReference>
<dbReference type="OrthoDB" id="9807542at2"/>
<dbReference type="Proteomes" id="UP000191040">
    <property type="component" value="Chromosome I"/>
</dbReference>
<dbReference type="InterPro" id="IPR009326">
    <property type="entry name" value="DUF984"/>
</dbReference>
<evidence type="ECO:0000259" key="1">
    <source>
        <dbReference type="SMART" id="SM01022"/>
    </source>
</evidence>
<dbReference type="AlphaFoldDB" id="A0A1T4YUI7"/>
<dbReference type="Gene3D" id="3.10.400.10">
    <property type="entry name" value="Sulfate adenylyltransferase"/>
    <property type="match status" value="1"/>
</dbReference>
<dbReference type="PANTHER" id="PTHR39203:SF1">
    <property type="entry name" value="CYTOPLASMIC PROTEIN"/>
    <property type="match status" value="1"/>
</dbReference>
<gene>
    <name evidence="2" type="ORF">SAMN06295964_0743</name>
</gene>
<organism evidence="2 3">
    <name type="scientific">Aeromicrobium choanae</name>
    <dbReference type="NCBI Taxonomy" id="1736691"/>
    <lineage>
        <taxon>Bacteria</taxon>
        <taxon>Bacillati</taxon>
        <taxon>Actinomycetota</taxon>
        <taxon>Actinomycetes</taxon>
        <taxon>Propionibacteriales</taxon>
        <taxon>Nocardioidaceae</taxon>
        <taxon>Aeromicrobium</taxon>
    </lineage>
</organism>
<dbReference type="PANTHER" id="PTHR39203">
    <property type="entry name" value="CYTOPLASMIC PROTEIN-RELATED"/>
    <property type="match status" value="1"/>
</dbReference>
<keyword evidence="3" id="KW-1185">Reference proteome</keyword>
<sequence>MTDLPRLWHEFVEAHPEFAGERPEVEPFGDTPEMADRLGQLVLAGTKRATAGPVEEGVPPDGAHWVLLDGRGEAVAVIRTTEIRIGRLDSVDDAFAWDEGEGDRTRDWWLDAHRGYFRRRLPHVTDFDALPTVFERFTVVWPPALAD</sequence>
<dbReference type="SUPFAM" id="SSF88697">
    <property type="entry name" value="PUA domain-like"/>
    <property type="match status" value="1"/>
</dbReference>